<reference evidence="2 3" key="1">
    <citation type="journal article" date="2007" name="Science">
        <title>The Chlamydomonas genome reveals the evolution of key animal and plant functions.</title>
        <authorList>
            <person name="Merchant S.S."/>
            <person name="Prochnik S.E."/>
            <person name="Vallon O."/>
            <person name="Harris E.H."/>
            <person name="Karpowicz S.J."/>
            <person name="Witman G.B."/>
            <person name="Terry A."/>
            <person name="Salamov A."/>
            <person name="Fritz-Laylin L.K."/>
            <person name="Marechal-Drouard L."/>
            <person name="Marshall W.F."/>
            <person name="Qu L.H."/>
            <person name="Nelson D.R."/>
            <person name="Sanderfoot A.A."/>
            <person name="Spalding M.H."/>
            <person name="Kapitonov V.V."/>
            <person name="Ren Q."/>
            <person name="Ferris P."/>
            <person name="Lindquist E."/>
            <person name="Shapiro H."/>
            <person name="Lucas S.M."/>
            <person name="Grimwood J."/>
            <person name="Schmutz J."/>
            <person name="Cardol P."/>
            <person name="Cerutti H."/>
            <person name="Chanfreau G."/>
            <person name="Chen C.L."/>
            <person name="Cognat V."/>
            <person name="Croft M.T."/>
            <person name="Dent R."/>
            <person name="Dutcher S."/>
            <person name="Fernandez E."/>
            <person name="Fukuzawa H."/>
            <person name="Gonzalez-Ballester D."/>
            <person name="Gonzalez-Halphen D."/>
            <person name="Hallmann A."/>
            <person name="Hanikenne M."/>
            <person name="Hippler M."/>
            <person name="Inwood W."/>
            <person name="Jabbari K."/>
            <person name="Kalanon M."/>
            <person name="Kuras R."/>
            <person name="Lefebvre P.A."/>
            <person name="Lemaire S.D."/>
            <person name="Lobanov A.V."/>
            <person name="Lohr M."/>
            <person name="Manuell A."/>
            <person name="Meier I."/>
            <person name="Mets L."/>
            <person name="Mittag M."/>
            <person name="Mittelmeier T."/>
            <person name="Moroney J.V."/>
            <person name="Moseley J."/>
            <person name="Napoli C."/>
            <person name="Nedelcu A.M."/>
            <person name="Niyogi K."/>
            <person name="Novoselov S.V."/>
            <person name="Paulsen I.T."/>
            <person name="Pazour G."/>
            <person name="Purton S."/>
            <person name="Ral J.P."/>
            <person name="Riano-Pachon D.M."/>
            <person name="Riekhof W."/>
            <person name="Rymarquis L."/>
            <person name="Schroda M."/>
            <person name="Stern D."/>
            <person name="Umen J."/>
            <person name="Willows R."/>
            <person name="Wilson N."/>
            <person name="Zimmer S.L."/>
            <person name="Allmer J."/>
            <person name="Balk J."/>
            <person name="Bisova K."/>
            <person name="Chen C.J."/>
            <person name="Elias M."/>
            <person name="Gendler K."/>
            <person name="Hauser C."/>
            <person name="Lamb M.R."/>
            <person name="Ledford H."/>
            <person name="Long J.C."/>
            <person name="Minagawa J."/>
            <person name="Page M.D."/>
            <person name="Pan J."/>
            <person name="Pootakham W."/>
            <person name="Roje S."/>
            <person name="Rose A."/>
            <person name="Stahlberg E."/>
            <person name="Terauchi A.M."/>
            <person name="Yang P."/>
            <person name="Ball S."/>
            <person name="Bowler C."/>
            <person name="Dieckmann C.L."/>
            <person name="Gladyshev V.N."/>
            <person name="Green P."/>
            <person name="Jorgensen R."/>
            <person name="Mayfield S."/>
            <person name="Mueller-Roeber B."/>
            <person name="Rajamani S."/>
            <person name="Sayre R.T."/>
            <person name="Brokstein P."/>
            <person name="Dubchak I."/>
            <person name="Goodstein D."/>
            <person name="Hornick L."/>
            <person name="Huang Y.W."/>
            <person name="Jhaveri J."/>
            <person name="Luo Y."/>
            <person name="Martinez D."/>
            <person name="Ngau W.C."/>
            <person name="Otillar B."/>
            <person name="Poliakov A."/>
            <person name="Porter A."/>
            <person name="Szajkowski L."/>
            <person name="Werner G."/>
            <person name="Zhou K."/>
            <person name="Grigoriev I.V."/>
            <person name="Rokhsar D.S."/>
            <person name="Grossman A.R."/>
        </authorList>
    </citation>
    <scope>NUCLEOTIDE SEQUENCE [LARGE SCALE GENOMIC DNA]</scope>
    <source>
        <strain evidence="3">CC-503</strain>
    </source>
</reference>
<dbReference type="KEGG" id="cre:CHLRE_04g216500v5"/>
<feature type="compositionally biased region" description="Basic and acidic residues" evidence="1">
    <location>
        <begin position="95"/>
        <end position="104"/>
    </location>
</feature>
<dbReference type="Proteomes" id="UP000006906">
    <property type="component" value="Chromosome 4"/>
</dbReference>
<dbReference type="GeneID" id="5728637"/>
<evidence type="ECO:0000313" key="3">
    <source>
        <dbReference type="Proteomes" id="UP000006906"/>
    </source>
</evidence>
<proteinExistence type="predicted"/>
<dbReference type="EMBL" id="CM008965">
    <property type="protein sequence ID" value="PNW83758.1"/>
    <property type="molecule type" value="Genomic_DNA"/>
</dbReference>
<gene>
    <name evidence="2" type="ORF">CHLRE_04g216500v5</name>
</gene>
<keyword evidence="3" id="KW-1185">Reference proteome</keyword>
<feature type="region of interest" description="Disordered" evidence="1">
    <location>
        <begin position="588"/>
        <end position="620"/>
    </location>
</feature>
<feature type="compositionally biased region" description="Low complexity" evidence="1">
    <location>
        <begin position="111"/>
        <end position="145"/>
    </location>
</feature>
<feature type="compositionally biased region" description="Basic residues" evidence="1">
    <location>
        <begin position="65"/>
        <end position="76"/>
    </location>
</feature>
<name>A0A2K3DTA5_CHLRE</name>
<dbReference type="RefSeq" id="XP_042924960.1">
    <property type="nucleotide sequence ID" value="XM_043061702.1"/>
</dbReference>
<feature type="region of interest" description="Disordered" evidence="1">
    <location>
        <begin position="245"/>
        <end position="281"/>
    </location>
</feature>
<dbReference type="Gramene" id="PNW83758">
    <property type="protein sequence ID" value="PNW83758"/>
    <property type="gene ID" value="CHLRE_04g216500v5"/>
</dbReference>
<dbReference type="PaxDb" id="3055-EDO96637"/>
<feature type="compositionally biased region" description="Low complexity" evidence="1">
    <location>
        <begin position="47"/>
        <end position="57"/>
    </location>
</feature>
<accession>A0A2K3DTA5</accession>
<evidence type="ECO:0000313" key="2">
    <source>
        <dbReference type="EMBL" id="PNW83758.1"/>
    </source>
</evidence>
<organism evidence="2 3">
    <name type="scientific">Chlamydomonas reinhardtii</name>
    <name type="common">Chlamydomonas smithii</name>
    <dbReference type="NCBI Taxonomy" id="3055"/>
    <lineage>
        <taxon>Eukaryota</taxon>
        <taxon>Viridiplantae</taxon>
        <taxon>Chlorophyta</taxon>
        <taxon>core chlorophytes</taxon>
        <taxon>Chlorophyceae</taxon>
        <taxon>CS clade</taxon>
        <taxon>Chlamydomonadales</taxon>
        <taxon>Chlamydomonadaceae</taxon>
        <taxon>Chlamydomonas</taxon>
    </lineage>
</organism>
<dbReference type="ExpressionAtlas" id="A0A2K3DTA5">
    <property type="expression patterns" value="baseline and differential"/>
</dbReference>
<feature type="region of interest" description="Disordered" evidence="1">
    <location>
        <begin position="1"/>
        <end position="145"/>
    </location>
</feature>
<feature type="compositionally biased region" description="Low complexity" evidence="1">
    <location>
        <begin position="245"/>
        <end position="263"/>
    </location>
</feature>
<feature type="region of interest" description="Disordered" evidence="1">
    <location>
        <begin position="861"/>
        <end position="887"/>
    </location>
</feature>
<dbReference type="OrthoDB" id="10652585at2759"/>
<protein>
    <submittedName>
        <fullName evidence="2">Uncharacterized protein</fullName>
    </submittedName>
</protein>
<sequence>MATSRPAPPSGCAQQRDIGPDLASAAHRATPGHTSCCGQVRSDLGPATAAAASGPPHQHTDPPHHPPHHPHPHHQAGHSEPGQPLHEAAGAQRQGRAEGRAEDRGPEEEASASAPASASEQHRTASSAAAGSTATAGSASAGSAGAAVVGPGAVHGWGAGLGDCSGGDEYGAGKALRSRRWQPAGATAATAASATADASATAASVAAIAATAAVGLAAHANQATTLAPEPAQQQTAAAMTVATAGGEAGGAPNAGLGPLSSPSLDPPDLDPPPEPTPAVGVPTSLAAGVAALAAAEPLAAAARGSGAPVVVGVTAGGSDVVVMRLLATGLMRAAHHPRAGLIVFAAYGDAFPAPLAGRLPRAVYDDIRRQLNQASFEARGAALLRPPASFAVCVCAALPLAWPWLCPLMAQRISRTAEVWEAAVGAINAQYGTSHGVNVRMRGGMYLQVVGGSSVFPLPSAHTAAHTAARDQPPAMLQQQTPPAAAVAAASSAAAPPAAVAAVTAAGPQPAAGSATGGARQAAVAAAAAAAAAGGGAGPEDDGDDEALLAAVAAAAAEADRLGQHGGGGGGVWALGLQGAGALLGPPGSEHVGPVGPADRGRALTAPQPHGPPSRGPAATSTFPFLTALQQHSPDLAAATAVDSLAVDSPAVDSSAVAPAPTWADAGVQTTAPPPAVTAVMWPVGGGDGGSSTGVAGARGQGQQQQQQWPAAVAAAGLPMLLPRAPQLPAGVDVAALLARHLPPQLLPPQGLAGLGLAGPAAAAAVAVGPPSAGAPAGLAGVAAAGAAAAGPAAGGWQAVPTPSGAGTSVAAAGAVDSWPPLWLAVAAAEAGGKPAPQPVPGVLQCLGRTPGGRLRWRLPLLPALSGPPGDPNPAKDPTYTSCRPAP</sequence>
<evidence type="ECO:0000256" key="1">
    <source>
        <dbReference type="SAM" id="MobiDB-lite"/>
    </source>
</evidence>
<dbReference type="InParanoid" id="A0A2K3DTA5"/>
<dbReference type="AlphaFoldDB" id="A0A2K3DTA5"/>